<reference evidence="1 2" key="1">
    <citation type="submission" date="2018-06" db="EMBL/GenBank/DDBJ databases">
        <title>Draft Whole-Genome Sequence of the purple photosynthetic bacterium Rhodospeudomonas palustris XCP.</title>
        <authorList>
            <person name="Rayyan A."/>
            <person name="Meyer T.E."/>
            <person name="Kyndt J.A."/>
        </authorList>
    </citation>
    <scope>NUCLEOTIDE SEQUENCE [LARGE SCALE GENOMIC DNA]</scope>
    <source>
        <strain evidence="1 2">XCP</strain>
    </source>
</reference>
<evidence type="ECO:0000313" key="1">
    <source>
        <dbReference type="EMBL" id="PZA09245.1"/>
    </source>
</evidence>
<organism evidence="1 2">
    <name type="scientific">Rhodopseudomonas palustris</name>
    <dbReference type="NCBI Taxonomy" id="1076"/>
    <lineage>
        <taxon>Bacteria</taxon>
        <taxon>Pseudomonadati</taxon>
        <taxon>Pseudomonadota</taxon>
        <taxon>Alphaproteobacteria</taxon>
        <taxon>Hyphomicrobiales</taxon>
        <taxon>Nitrobacteraceae</taxon>
        <taxon>Rhodopseudomonas</taxon>
    </lineage>
</organism>
<dbReference type="OrthoDB" id="332164at2"/>
<evidence type="ECO:0000313" key="2">
    <source>
        <dbReference type="Proteomes" id="UP000248134"/>
    </source>
</evidence>
<dbReference type="Proteomes" id="UP000248134">
    <property type="component" value="Unassembled WGS sequence"/>
</dbReference>
<comment type="caution">
    <text evidence="1">The sequence shown here is derived from an EMBL/GenBank/DDBJ whole genome shotgun (WGS) entry which is preliminary data.</text>
</comment>
<sequence length="80" mass="9209">MKKSTVKYSKGEIGRVRVVDDFLPPPDQLVLREANVKVTLSLSQRSVEFFKRAAAKQNVPYQRMIRALVDAYAEKQEGRR</sequence>
<gene>
    <name evidence="1" type="ORF">DNX69_24380</name>
</gene>
<dbReference type="AlphaFoldDB" id="A0A323U8X0"/>
<evidence type="ECO:0008006" key="3">
    <source>
        <dbReference type="Google" id="ProtNLM"/>
    </source>
</evidence>
<accession>A0A323U8X0</accession>
<protein>
    <recommendedName>
        <fullName evidence="3">CopG family transcriptional regulator</fullName>
    </recommendedName>
</protein>
<dbReference type="EMBL" id="QKQS01000038">
    <property type="protein sequence ID" value="PZA09245.1"/>
    <property type="molecule type" value="Genomic_DNA"/>
</dbReference>
<name>A0A323U8X0_RHOPL</name>
<proteinExistence type="predicted"/>
<dbReference type="RefSeq" id="WP_110788592.1">
    <property type="nucleotide sequence ID" value="NZ_QKQS01000038.1"/>
</dbReference>